<reference evidence="2" key="1">
    <citation type="journal article" date="2022" name="Nat. Commun.">
        <title>Chromosome evolution and the genetic basis of agronomically important traits in greater yam.</title>
        <authorList>
            <person name="Bredeson J.V."/>
            <person name="Lyons J.B."/>
            <person name="Oniyinde I.O."/>
            <person name="Okereke N.R."/>
            <person name="Kolade O."/>
            <person name="Nnabue I."/>
            <person name="Nwadili C.O."/>
            <person name="Hribova E."/>
            <person name="Parker M."/>
            <person name="Nwogha J."/>
            <person name="Shu S."/>
            <person name="Carlson J."/>
            <person name="Kariba R."/>
            <person name="Muthemba S."/>
            <person name="Knop K."/>
            <person name="Barton G.J."/>
            <person name="Sherwood A.V."/>
            <person name="Lopez-Montes A."/>
            <person name="Asiedu R."/>
            <person name="Jamnadass R."/>
            <person name="Muchugi A."/>
            <person name="Goodstein D."/>
            <person name="Egesi C.N."/>
            <person name="Featherston J."/>
            <person name="Asfaw A."/>
            <person name="Simpson G.G."/>
            <person name="Dolezel J."/>
            <person name="Hendre P.S."/>
            <person name="Van Deynze A."/>
            <person name="Kumar P.L."/>
            <person name="Obidiegwu J.E."/>
            <person name="Bhattacharjee R."/>
            <person name="Rokhsar D.S."/>
        </authorList>
    </citation>
    <scope>NUCLEOTIDE SEQUENCE [LARGE SCALE GENOMIC DNA]</scope>
    <source>
        <strain evidence="2">cv. TDa95/00328</strain>
    </source>
</reference>
<comment type="caution">
    <text evidence="1">The sequence shown here is derived from an EMBL/GenBank/DDBJ whole genome shotgun (WGS) entry which is preliminary data.</text>
</comment>
<gene>
    <name evidence="1" type="ORF">IHE45_17G027200</name>
</gene>
<dbReference type="EMBL" id="CM037027">
    <property type="protein sequence ID" value="KAH7657522.1"/>
    <property type="molecule type" value="Genomic_DNA"/>
</dbReference>
<evidence type="ECO:0000313" key="2">
    <source>
        <dbReference type="Proteomes" id="UP000827976"/>
    </source>
</evidence>
<evidence type="ECO:0000313" key="1">
    <source>
        <dbReference type="EMBL" id="KAH7657522.1"/>
    </source>
</evidence>
<protein>
    <submittedName>
        <fullName evidence="1">Heat shock transcription factor protein</fullName>
    </submittedName>
</protein>
<proteinExistence type="predicted"/>
<organism evidence="1 2">
    <name type="scientific">Dioscorea alata</name>
    <name type="common">Purple yam</name>
    <dbReference type="NCBI Taxonomy" id="55571"/>
    <lineage>
        <taxon>Eukaryota</taxon>
        <taxon>Viridiplantae</taxon>
        <taxon>Streptophyta</taxon>
        <taxon>Embryophyta</taxon>
        <taxon>Tracheophyta</taxon>
        <taxon>Spermatophyta</taxon>
        <taxon>Magnoliopsida</taxon>
        <taxon>Liliopsida</taxon>
        <taxon>Dioscoreales</taxon>
        <taxon>Dioscoreaceae</taxon>
        <taxon>Dioscorea</taxon>
    </lineage>
</organism>
<keyword evidence="2" id="KW-1185">Reference proteome</keyword>
<accession>A0ACB7UB66</accession>
<dbReference type="Proteomes" id="UP000827976">
    <property type="component" value="Chromosome 17"/>
</dbReference>
<name>A0ACB7UB66_DIOAL</name>
<sequence>MENAPVMVKDEEEEEEEEEEEVVVGVPRPMHGLHDASPPPFLTKTFEMVEDPETDAVVSWSRARNSFIVWDSHKFATTLLPRYFKHNNFSSFIRQLNTYGFRKVDPDRWEFANEEFLGGQKHLLKNIKRRRNASQNSQQQQGSGPCVELGQFGLETEVDRLRRDRNMLMLEVLKLRQQQNNSRTQLMAMEERLQSTERKQKQTMTFLARSLSNPRFIQQLVIRSEQRRQLTSPGKKRRLPAGEMVAETETEIETLLSTMDHHRVSSISSSDQKNNIGMEYGNQNLSSVSDAIWEELLNDRMLMGDEGQGDHSEIEVEVDELAVKPSDWGEDVQDLVEQMEYLDAKP</sequence>
<keyword evidence="1" id="KW-0346">Stress response</keyword>